<evidence type="ECO:0000256" key="2">
    <source>
        <dbReference type="ARBA" id="ARBA00023015"/>
    </source>
</evidence>
<dbReference type="PANTHER" id="PTHR30126:SF39">
    <property type="entry name" value="HTH-TYPE TRANSCRIPTIONAL REGULATOR CYSL"/>
    <property type="match status" value="1"/>
</dbReference>
<name>A0A644YTL9_9ZZZZ</name>
<feature type="domain" description="LysR substrate-binding" evidence="4">
    <location>
        <begin position="16"/>
        <end position="125"/>
    </location>
</feature>
<proteinExistence type="inferred from homology"/>
<dbReference type="InterPro" id="IPR005119">
    <property type="entry name" value="LysR_subst-bd"/>
</dbReference>
<evidence type="ECO:0000256" key="3">
    <source>
        <dbReference type="ARBA" id="ARBA00023163"/>
    </source>
</evidence>
<protein>
    <submittedName>
        <fullName evidence="5">HTH-type transcriptional regulator CysL</fullName>
    </submittedName>
</protein>
<dbReference type="GO" id="GO:0006355">
    <property type="term" value="P:regulation of DNA-templated transcription"/>
    <property type="evidence" value="ECO:0007669"/>
    <property type="project" value="TreeGrafter"/>
</dbReference>
<sequence length="135" mass="15379">MMLAFPYTPDLDTKNFSFDILENQKWIVREEGSGTREFLNMFLATNEIIPKGIMILGSNYAVKEAVKNKLGITIISEFVTNPAVLNKELSTIDLGSSYTRHFSYILPKNITISKASQVFLDELKHYTSNLNKKRP</sequence>
<dbReference type="Gene3D" id="3.40.190.10">
    <property type="entry name" value="Periplasmic binding protein-like II"/>
    <property type="match status" value="1"/>
</dbReference>
<comment type="caution">
    <text evidence="5">The sequence shown here is derived from an EMBL/GenBank/DDBJ whole genome shotgun (WGS) entry which is preliminary data.</text>
</comment>
<organism evidence="5">
    <name type="scientific">bioreactor metagenome</name>
    <dbReference type="NCBI Taxonomy" id="1076179"/>
    <lineage>
        <taxon>unclassified sequences</taxon>
        <taxon>metagenomes</taxon>
        <taxon>ecological metagenomes</taxon>
    </lineage>
</organism>
<evidence type="ECO:0000313" key="5">
    <source>
        <dbReference type="EMBL" id="MPM31925.1"/>
    </source>
</evidence>
<evidence type="ECO:0000259" key="4">
    <source>
        <dbReference type="Pfam" id="PF03466"/>
    </source>
</evidence>
<comment type="similarity">
    <text evidence="1">Belongs to the LysR transcriptional regulatory family.</text>
</comment>
<reference evidence="5" key="1">
    <citation type="submission" date="2019-08" db="EMBL/GenBank/DDBJ databases">
        <authorList>
            <person name="Kucharzyk K."/>
            <person name="Murdoch R.W."/>
            <person name="Higgins S."/>
            <person name="Loffler F."/>
        </authorList>
    </citation>
    <scope>NUCLEOTIDE SEQUENCE</scope>
</reference>
<dbReference type="Pfam" id="PF03466">
    <property type="entry name" value="LysR_substrate"/>
    <property type="match status" value="1"/>
</dbReference>
<evidence type="ECO:0000256" key="1">
    <source>
        <dbReference type="ARBA" id="ARBA00009437"/>
    </source>
</evidence>
<dbReference type="AlphaFoldDB" id="A0A644YTL9"/>
<keyword evidence="3" id="KW-0804">Transcription</keyword>
<keyword evidence="2" id="KW-0805">Transcription regulation</keyword>
<dbReference type="PANTHER" id="PTHR30126">
    <property type="entry name" value="HTH-TYPE TRANSCRIPTIONAL REGULATOR"/>
    <property type="match status" value="1"/>
</dbReference>
<dbReference type="SUPFAM" id="SSF53850">
    <property type="entry name" value="Periplasmic binding protein-like II"/>
    <property type="match status" value="1"/>
</dbReference>
<accession>A0A644YTL9</accession>
<dbReference type="EMBL" id="VSSQ01006215">
    <property type="protein sequence ID" value="MPM31925.1"/>
    <property type="molecule type" value="Genomic_DNA"/>
</dbReference>
<gene>
    <name evidence="5" type="primary">cysL_21</name>
    <name evidence="5" type="ORF">SDC9_78482</name>
</gene>
<dbReference type="GO" id="GO:0000976">
    <property type="term" value="F:transcription cis-regulatory region binding"/>
    <property type="evidence" value="ECO:0007669"/>
    <property type="project" value="TreeGrafter"/>
</dbReference>